<accession>A0A1I6GJW0</accession>
<dbReference type="Pfam" id="PF22106">
    <property type="entry name" value="NGO1945_C"/>
    <property type="match status" value="1"/>
</dbReference>
<evidence type="ECO:0000313" key="4">
    <source>
        <dbReference type="Proteomes" id="UP000199424"/>
    </source>
</evidence>
<evidence type="ECO:0000259" key="1">
    <source>
        <dbReference type="Pfam" id="PF09836"/>
    </source>
</evidence>
<dbReference type="InterPro" id="IPR044922">
    <property type="entry name" value="DUF2063_N_sf"/>
</dbReference>
<proteinExistence type="predicted"/>
<dbReference type="RefSeq" id="WP_092855546.1">
    <property type="nucleotide sequence ID" value="NZ_FOYU01000001.1"/>
</dbReference>
<feature type="domain" description="NGO1945-like C-terminal" evidence="2">
    <location>
        <begin position="142"/>
        <end position="242"/>
    </location>
</feature>
<dbReference type="EMBL" id="FOYU01000001">
    <property type="protein sequence ID" value="SFR42431.1"/>
    <property type="molecule type" value="Genomic_DNA"/>
</dbReference>
<dbReference type="InterPro" id="IPR018640">
    <property type="entry name" value="DUF2063"/>
</dbReference>
<dbReference type="InterPro" id="IPR054098">
    <property type="entry name" value="NGO1945-like_C"/>
</dbReference>
<feature type="domain" description="Putative DNA-binding" evidence="1">
    <location>
        <begin position="7"/>
        <end position="91"/>
    </location>
</feature>
<dbReference type="Gene3D" id="1.10.150.690">
    <property type="entry name" value="DUF2063"/>
    <property type="match status" value="1"/>
</dbReference>
<dbReference type="AlphaFoldDB" id="A0A1I6GJW0"/>
<name>A0A1I6GJW0_9GAMM</name>
<sequence length="253" mass="29389">MTEFQRIQEQWSRWLRDPKGSEQPVAELRRLQVYQRLVRNNLDGFVTRGFPVLFSILTAEQSRTLLQAFISQHQAKSPLFSAIGAEFVEFLADYDEDWLPAWSYQLAVYERMEVEAYNHESACILPPLETALEASLWQVNSSLQWHAFDYPVHTIQPELVPEQPLEQSCYLAVYRVDEFNNEMISTNVKFLQLNAVTMLLVDFLLQHPKLTVAQITEHLAKQLPQFPAEQLHQGLLATVPELYQRGLLFPSRN</sequence>
<evidence type="ECO:0000259" key="2">
    <source>
        <dbReference type="Pfam" id="PF22106"/>
    </source>
</evidence>
<organism evidence="3 4">
    <name type="scientific">Pseudidiomarina maritima</name>
    <dbReference type="NCBI Taxonomy" id="519453"/>
    <lineage>
        <taxon>Bacteria</taxon>
        <taxon>Pseudomonadati</taxon>
        <taxon>Pseudomonadota</taxon>
        <taxon>Gammaproteobacteria</taxon>
        <taxon>Alteromonadales</taxon>
        <taxon>Idiomarinaceae</taxon>
        <taxon>Pseudidiomarina</taxon>
    </lineage>
</organism>
<evidence type="ECO:0000313" key="3">
    <source>
        <dbReference type="EMBL" id="SFR42431.1"/>
    </source>
</evidence>
<dbReference type="Gene3D" id="3.90.930.50">
    <property type="match status" value="1"/>
</dbReference>
<protein>
    <submittedName>
        <fullName evidence="3">Uncharacterized protein</fullName>
    </submittedName>
</protein>
<dbReference type="Proteomes" id="UP000199424">
    <property type="component" value="Unassembled WGS sequence"/>
</dbReference>
<gene>
    <name evidence="3" type="ORF">SAMN04488070_0824</name>
</gene>
<keyword evidence="4" id="KW-1185">Reference proteome</keyword>
<reference evidence="4" key="1">
    <citation type="submission" date="2016-10" db="EMBL/GenBank/DDBJ databases">
        <authorList>
            <person name="Varghese N."/>
            <person name="Submissions S."/>
        </authorList>
    </citation>
    <scope>NUCLEOTIDE SEQUENCE [LARGE SCALE GENOMIC DNA]</scope>
    <source>
        <strain evidence="4">CGMCC 1.7285</strain>
    </source>
</reference>
<dbReference type="Pfam" id="PF09836">
    <property type="entry name" value="DUF2063"/>
    <property type="match status" value="1"/>
</dbReference>